<organism evidence="3 4">
    <name type="scientific">Panagrolaimus davidi</name>
    <dbReference type="NCBI Taxonomy" id="227884"/>
    <lineage>
        <taxon>Eukaryota</taxon>
        <taxon>Metazoa</taxon>
        <taxon>Ecdysozoa</taxon>
        <taxon>Nematoda</taxon>
        <taxon>Chromadorea</taxon>
        <taxon>Rhabditida</taxon>
        <taxon>Tylenchina</taxon>
        <taxon>Panagrolaimomorpha</taxon>
        <taxon>Panagrolaimoidea</taxon>
        <taxon>Panagrolaimidae</taxon>
        <taxon>Panagrolaimus</taxon>
    </lineage>
</organism>
<keyword evidence="2" id="KW-0812">Transmembrane</keyword>
<protein>
    <submittedName>
        <fullName evidence="4">Uncharacterized protein</fullName>
    </submittedName>
</protein>
<feature type="compositionally biased region" description="Polar residues" evidence="1">
    <location>
        <begin position="153"/>
        <end position="167"/>
    </location>
</feature>
<accession>A0A914Q7S9</accession>
<proteinExistence type="predicted"/>
<dbReference type="AlphaFoldDB" id="A0A914Q7S9"/>
<reference evidence="4" key="1">
    <citation type="submission" date="2022-11" db="UniProtKB">
        <authorList>
            <consortium name="WormBaseParasite"/>
        </authorList>
    </citation>
    <scope>IDENTIFICATION</scope>
</reference>
<keyword evidence="2" id="KW-0472">Membrane</keyword>
<evidence type="ECO:0000256" key="1">
    <source>
        <dbReference type="SAM" id="MobiDB-lite"/>
    </source>
</evidence>
<dbReference type="WBParaSite" id="PDA_v2.g27575.t1">
    <property type="protein sequence ID" value="PDA_v2.g27575.t1"/>
    <property type="gene ID" value="PDA_v2.g27575"/>
</dbReference>
<keyword evidence="3" id="KW-1185">Reference proteome</keyword>
<evidence type="ECO:0000313" key="4">
    <source>
        <dbReference type="WBParaSite" id="PDA_v2.g27575.t1"/>
    </source>
</evidence>
<feature type="transmembrane region" description="Helical" evidence="2">
    <location>
        <begin position="65"/>
        <end position="85"/>
    </location>
</feature>
<evidence type="ECO:0000313" key="3">
    <source>
        <dbReference type="Proteomes" id="UP000887578"/>
    </source>
</evidence>
<sequence>MATPNMDELAWSFEEEFENEACKACPFLTRCIRASRYRTPVWCSHYSRKFADGFLEPEVGGRTELITLSLYIAIAVIILFGLYAIRGILSKIHLALIQLGRLQNRIIPVPPFPQHGPESAYATVAENFETVSLTSYDPAKPSTSKPKPKPRQNPASNKMQVDSQSIV</sequence>
<keyword evidence="2" id="KW-1133">Transmembrane helix</keyword>
<name>A0A914Q7S9_9BILA</name>
<dbReference type="Proteomes" id="UP000887578">
    <property type="component" value="Unplaced"/>
</dbReference>
<feature type="region of interest" description="Disordered" evidence="1">
    <location>
        <begin position="133"/>
        <end position="167"/>
    </location>
</feature>
<evidence type="ECO:0000256" key="2">
    <source>
        <dbReference type="SAM" id="Phobius"/>
    </source>
</evidence>